<name>A0A225WQ94_9STRA</name>
<dbReference type="Proteomes" id="UP000198211">
    <property type="component" value="Unassembled WGS sequence"/>
</dbReference>
<protein>
    <submittedName>
        <fullName evidence="1">Uncharacterized protein</fullName>
    </submittedName>
</protein>
<reference evidence="2" key="1">
    <citation type="submission" date="2017-03" db="EMBL/GenBank/DDBJ databases">
        <title>Phytopthora megakarya and P. palmivora, two closely related causual agents of cacao black pod achieved similar genome size and gene model numbers by different mechanisms.</title>
        <authorList>
            <person name="Ali S."/>
            <person name="Shao J."/>
            <person name="Larry D.J."/>
            <person name="Kronmiller B."/>
            <person name="Shen D."/>
            <person name="Strem M.D."/>
            <person name="Melnick R.L."/>
            <person name="Guiltinan M.J."/>
            <person name="Tyler B.M."/>
            <person name="Meinhardt L.W."/>
            <person name="Bailey B.A."/>
        </authorList>
    </citation>
    <scope>NUCLEOTIDE SEQUENCE [LARGE SCALE GENOMIC DNA]</scope>
    <source>
        <strain evidence="2">zdho120</strain>
    </source>
</reference>
<dbReference type="EMBL" id="NBNE01000394">
    <property type="protein sequence ID" value="OWZ19836.1"/>
    <property type="molecule type" value="Genomic_DNA"/>
</dbReference>
<keyword evidence="2" id="KW-1185">Reference proteome</keyword>
<organism evidence="1 2">
    <name type="scientific">Phytophthora megakarya</name>
    <dbReference type="NCBI Taxonomy" id="4795"/>
    <lineage>
        <taxon>Eukaryota</taxon>
        <taxon>Sar</taxon>
        <taxon>Stramenopiles</taxon>
        <taxon>Oomycota</taxon>
        <taxon>Peronosporomycetes</taxon>
        <taxon>Peronosporales</taxon>
        <taxon>Peronosporaceae</taxon>
        <taxon>Phytophthora</taxon>
    </lineage>
</organism>
<proteinExistence type="predicted"/>
<dbReference type="AlphaFoldDB" id="A0A225WQ94"/>
<sequence length="38" mass="4690">MPNEPTILSSFEMHYQFIYQHAMDLRGDRSRINEKTWF</sequence>
<accession>A0A225WQ94</accession>
<evidence type="ECO:0000313" key="1">
    <source>
        <dbReference type="EMBL" id="OWZ19836.1"/>
    </source>
</evidence>
<comment type="caution">
    <text evidence="1">The sequence shown here is derived from an EMBL/GenBank/DDBJ whole genome shotgun (WGS) entry which is preliminary data.</text>
</comment>
<gene>
    <name evidence="1" type="ORF">PHMEG_0005848</name>
</gene>
<evidence type="ECO:0000313" key="2">
    <source>
        <dbReference type="Proteomes" id="UP000198211"/>
    </source>
</evidence>